<dbReference type="AlphaFoldDB" id="A0AAD7GB45"/>
<dbReference type="Proteomes" id="UP001221757">
    <property type="component" value="Unassembled WGS sequence"/>
</dbReference>
<reference evidence="1" key="1">
    <citation type="submission" date="2023-03" db="EMBL/GenBank/DDBJ databases">
        <title>Massive genome expansion in bonnet fungi (Mycena s.s.) driven by repeated elements and novel gene families across ecological guilds.</title>
        <authorList>
            <consortium name="Lawrence Berkeley National Laboratory"/>
            <person name="Harder C.B."/>
            <person name="Miyauchi S."/>
            <person name="Viragh M."/>
            <person name="Kuo A."/>
            <person name="Thoen E."/>
            <person name="Andreopoulos B."/>
            <person name="Lu D."/>
            <person name="Skrede I."/>
            <person name="Drula E."/>
            <person name="Henrissat B."/>
            <person name="Morin E."/>
            <person name="Kohler A."/>
            <person name="Barry K."/>
            <person name="LaButti K."/>
            <person name="Morin E."/>
            <person name="Salamov A."/>
            <person name="Lipzen A."/>
            <person name="Mereny Z."/>
            <person name="Hegedus B."/>
            <person name="Baldrian P."/>
            <person name="Stursova M."/>
            <person name="Weitz H."/>
            <person name="Taylor A."/>
            <person name="Grigoriev I.V."/>
            <person name="Nagy L.G."/>
            <person name="Martin F."/>
            <person name="Kauserud H."/>
        </authorList>
    </citation>
    <scope>NUCLEOTIDE SEQUENCE</scope>
    <source>
        <strain evidence="1">CBHHK067</strain>
    </source>
</reference>
<proteinExistence type="predicted"/>
<evidence type="ECO:0000313" key="1">
    <source>
        <dbReference type="EMBL" id="KAJ7685999.1"/>
    </source>
</evidence>
<comment type="caution">
    <text evidence="1">The sequence shown here is derived from an EMBL/GenBank/DDBJ whole genome shotgun (WGS) entry which is preliminary data.</text>
</comment>
<accession>A0AAD7GB45</accession>
<organism evidence="1 2">
    <name type="scientific">Mycena rosella</name>
    <name type="common">Pink bonnet</name>
    <name type="synonym">Agaricus rosellus</name>
    <dbReference type="NCBI Taxonomy" id="1033263"/>
    <lineage>
        <taxon>Eukaryota</taxon>
        <taxon>Fungi</taxon>
        <taxon>Dikarya</taxon>
        <taxon>Basidiomycota</taxon>
        <taxon>Agaricomycotina</taxon>
        <taxon>Agaricomycetes</taxon>
        <taxon>Agaricomycetidae</taxon>
        <taxon>Agaricales</taxon>
        <taxon>Marasmiineae</taxon>
        <taxon>Mycenaceae</taxon>
        <taxon>Mycena</taxon>
    </lineage>
</organism>
<keyword evidence="2" id="KW-1185">Reference proteome</keyword>
<protein>
    <submittedName>
        <fullName evidence="1">Uncharacterized protein</fullName>
    </submittedName>
</protein>
<sequence length="150" mass="17404">MVSRPRDDNIFPRSQPKILKLFECIEDILESLGLQSFSFRVVIRSNYTKTLQTPIEPVNYYPLQQSNDARFSLDPHFALKDQRASWHKWHCFEKKRLTETLVPGIANNLCAIFETMGNSCPWKQINGLQWGVQVAMPSSKCVPKVFEFPQ</sequence>
<name>A0AAD7GB45_MYCRO</name>
<evidence type="ECO:0000313" key="2">
    <source>
        <dbReference type="Proteomes" id="UP001221757"/>
    </source>
</evidence>
<dbReference type="EMBL" id="JARKIE010000100">
    <property type="protein sequence ID" value="KAJ7685999.1"/>
    <property type="molecule type" value="Genomic_DNA"/>
</dbReference>
<gene>
    <name evidence="1" type="ORF">B0H17DRAFT_1137197</name>
</gene>